<reference evidence="1 2" key="1">
    <citation type="submission" date="2013-01" db="EMBL/GenBank/DDBJ databases">
        <authorList>
            <person name="Harkins D.M."/>
            <person name="Durkin A.S."/>
            <person name="Brinkac L.M."/>
            <person name="Haft D.H."/>
            <person name="Selengut J.D."/>
            <person name="Sanka R."/>
            <person name="DePew J."/>
            <person name="Purushe J."/>
            <person name="Matthias M.A."/>
            <person name="Vinetz J.M."/>
            <person name="Sutton G.G."/>
            <person name="Nierman W.C."/>
            <person name="Fouts D.E."/>
        </authorList>
    </citation>
    <scope>NUCLEOTIDE SEQUENCE [LARGE SCALE GENOMIC DNA]</scope>
    <source>
        <strain evidence="1 2">HAI1536</strain>
    </source>
</reference>
<dbReference type="Proteomes" id="UP000012112">
    <property type="component" value="Unassembled WGS sequence"/>
</dbReference>
<evidence type="ECO:0000313" key="2">
    <source>
        <dbReference type="Proteomes" id="UP000012112"/>
    </source>
</evidence>
<gene>
    <name evidence="1" type="ORF">LEP1GSC172_1880</name>
</gene>
<sequence>MVVPTFSKKFLFLYTNQIEPNAARYSVTFLKYALSNFFHY</sequence>
<comment type="caution">
    <text evidence="1">The sequence shown here is derived from an EMBL/GenBank/DDBJ whole genome shotgun (WGS) entry which is preliminary data.</text>
</comment>
<dbReference type="EMBL" id="AKWD02000043">
    <property type="protein sequence ID" value="EMO53473.1"/>
    <property type="molecule type" value="Genomic_DNA"/>
</dbReference>
<protein>
    <submittedName>
        <fullName evidence="1">Uncharacterized protein</fullName>
    </submittedName>
</protein>
<proteinExistence type="predicted"/>
<accession>M6VV98</accession>
<dbReference type="AlphaFoldDB" id="M6VV98"/>
<name>M6VV98_9LEPT</name>
<organism evidence="1 2">
    <name type="scientific">Leptospira noguchii</name>
    <dbReference type="NCBI Taxonomy" id="28182"/>
    <lineage>
        <taxon>Bacteria</taxon>
        <taxon>Pseudomonadati</taxon>
        <taxon>Spirochaetota</taxon>
        <taxon>Spirochaetia</taxon>
        <taxon>Leptospirales</taxon>
        <taxon>Leptospiraceae</taxon>
        <taxon>Leptospira</taxon>
    </lineage>
</organism>
<evidence type="ECO:0000313" key="1">
    <source>
        <dbReference type="EMBL" id="EMO53473.1"/>
    </source>
</evidence>